<keyword evidence="12" id="KW-1003">Cell membrane</keyword>
<comment type="cofactor">
    <cofactor evidence="11">
        <name>Mg(2+)</name>
        <dbReference type="ChEBI" id="CHEBI:18420"/>
    </cofactor>
    <cofactor evidence="11">
        <name>Mn(2+)</name>
        <dbReference type="ChEBI" id="CHEBI:29035"/>
    </cofactor>
    <text evidence="11">Magnesium. Can also use manganese.</text>
</comment>
<dbReference type="PROSITE" id="PS51257">
    <property type="entry name" value="PROKAR_LIPOPROTEIN"/>
    <property type="match status" value="1"/>
</dbReference>
<dbReference type="InterPro" id="IPR024932">
    <property type="entry name" value="ApbE"/>
</dbReference>
<comment type="catalytic activity">
    <reaction evidence="9 10 12">
        <text>L-threonyl-[protein] + FAD = FMN-L-threonyl-[protein] + AMP + H(+)</text>
        <dbReference type="Rhea" id="RHEA:36847"/>
        <dbReference type="Rhea" id="RHEA-COMP:11060"/>
        <dbReference type="Rhea" id="RHEA-COMP:11061"/>
        <dbReference type="ChEBI" id="CHEBI:15378"/>
        <dbReference type="ChEBI" id="CHEBI:30013"/>
        <dbReference type="ChEBI" id="CHEBI:57692"/>
        <dbReference type="ChEBI" id="CHEBI:74257"/>
        <dbReference type="ChEBI" id="CHEBI:456215"/>
        <dbReference type="EC" id="2.7.1.180"/>
    </reaction>
</comment>
<feature type="binding site" evidence="11">
    <location>
        <position position="172"/>
    </location>
    <ligand>
        <name>Mg(2+)</name>
        <dbReference type="ChEBI" id="CHEBI:18420"/>
    </ligand>
</feature>
<keyword evidence="3 10" id="KW-0285">Flavoprotein</keyword>
<name>A0A7G9GV89_9FUSO</name>
<evidence type="ECO:0000256" key="2">
    <source>
        <dbReference type="ARBA" id="ARBA00016337"/>
    </source>
</evidence>
<keyword evidence="12" id="KW-0997">Cell inner membrane</keyword>
<feature type="binding site" evidence="11">
    <location>
        <position position="284"/>
    </location>
    <ligand>
        <name>Mg(2+)</name>
        <dbReference type="ChEBI" id="CHEBI:18420"/>
    </ligand>
</feature>
<evidence type="ECO:0000256" key="7">
    <source>
        <dbReference type="ARBA" id="ARBA00022842"/>
    </source>
</evidence>
<evidence type="ECO:0000256" key="1">
    <source>
        <dbReference type="ARBA" id="ARBA00011955"/>
    </source>
</evidence>
<keyword evidence="6 10" id="KW-0274">FAD</keyword>
<keyword evidence="12" id="KW-0472">Membrane</keyword>
<evidence type="ECO:0000256" key="6">
    <source>
        <dbReference type="ARBA" id="ARBA00022827"/>
    </source>
</evidence>
<keyword evidence="4 10" id="KW-0808">Transferase</keyword>
<evidence type="ECO:0000256" key="9">
    <source>
        <dbReference type="ARBA" id="ARBA00048540"/>
    </source>
</evidence>
<dbReference type="GO" id="GO:0005886">
    <property type="term" value="C:plasma membrane"/>
    <property type="evidence" value="ECO:0007669"/>
    <property type="project" value="UniProtKB-SubCell"/>
</dbReference>
<dbReference type="PANTHER" id="PTHR30040:SF2">
    <property type="entry name" value="FAD:PROTEIN FMN TRANSFERASE"/>
    <property type="match status" value="1"/>
</dbReference>
<keyword evidence="14" id="KW-1185">Reference proteome</keyword>
<dbReference type="EC" id="2.7.1.180" evidence="1 10"/>
<dbReference type="GO" id="GO:0016740">
    <property type="term" value="F:transferase activity"/>
    <property type="evidence" value="ECO:0007669"/>
    <property type="project" value="UniProtKB-UniRule"/>
</dbReference>
<organism evidence="13 14">
    <name type="scientific">Fusobacterium hominis</name>
    <dbReference type="NCBI Taxonomy" id="2764326"/>
    <lineage>
        <taxon>Bacteria</taxon>
        <taxon>Fusobacteriati</taxon>
        <taxon>Fusobacteriota</taxon>
        <taxon>Fusobacteriia</taxon>
        <taxon>Fusobacteriales</taxon>
        <taxon>Fusobacteriaceae</taxon>
        <taxon>Fusobacterium</taxon>
    </lineage>
</organism>
<keyword evidence="5 10" id="KW-0479">Metal-binding</keyword>
<dbReference type="Proteomes" id="UP000515913">
    <property type="component" value="Chromosome"/>
</dbReference>
<evidence type="ECO:0000256" key="10">
    <source>
        <dbReference type="PIRNR" id="PIRNR006268"/>
    </source>
</evidence>
<dbReference type="Gene3D" id="3.10.520.10">
    <property type="entry name" value="ApbE-like domains"/>
    <property type="match status" value="1"/>
</dbReference>
<dbReference type="RefSeq" id="WP_187422694.1">
    <property type="nucleotide sequence ID" value="NZ_CP060637.1"/>
</dbReference>
<evidence type="ECO:0000313" key="14">
    <source>
        <dbReference type="Proteomes" id="UP000515913"/>
    </source>
</evidence>
<proteinExistence type="inferred from homology"/>
<feature type="binding site" evidence="11">
    <location>
        <position position="288"/>
    </location>
    <ligand>
        <name>Mg(2+)</name>
        <dbReference type="ChEBI" id="CHEBI:18420"/>
    </ligand>
</feature>
<dbReference type="Pfam" id="PF02424">
    <property type="entry name" value="ApbE"/>
    <property type="match status" value="1"/>
</dbReference>
<protein>
    <recommendedName>
        <fullName evidence="2 10">FAD:protein FMN transferase</fullName>
        <ecNumber evidence="1 10">2.7.1.180</ecNumber>
    </recommendedName>
    <alternativeName>
        <fullName evidence="8 10">Flavin transferase</fullName>
    </alternativeName>
</protein>
<evidence type="ECO:0000256" key="3">
    <source>
        <dbReference type="ARBA" id="ARBA00022630"/>
    </source>
</evidence>
<evidence type="ECO:0000313" key="13">
    <source>
        <dbReference type="EMBL" id="QNM14721.1"/>
    </source>
</evidence>
<evidence type="ECO:0000256" key="8">
    <source>
        <dbReference type="ARBA" id="ARBA00031306"/>
    </source>
</evidence>
<evidence type="ECO:0000256" key="12">
    <source>
        <dbReference type="RuleBase" id="RU363002"/>
    </source>
</evidence>
<comment type="subcellular location">
    <subcellularLocation>
        <location evidence="12">Cell inner membrane</location>
        <topology evidence="12">Lipid-anchor</topology>
        <orientation evidence="12">Periplasmic side</orientation>
    </subcellularLocation>
</comment>
<dbReference type="PANTHER" id="PTHR30040">
    <property type="entry name" value="THIAMINE BIOSYNTHESIS LIPOPROTEIN APBE"/>
    <property type="match status" value="1"/>
</dbReference>
<evidence type="ECO:0000256" key="5">
    <source>
        <dbReference type="ARBA" id="ARBA00022723"/>
    </source>
</evidence>
<dbReference type="EMBL" id="CP060637">
    <property type="protein sequence ID" value="QNM14721.1"/>
    <property type="molecule type" value="Genomic_DNA"/>
</dbReference>
<comment type="function">
    <text evidence="12">Flavin transferase that catalyzes the transfer of the FMN moiety of FAD and its covalent binding to the hydroxyl group of a threonine residue in a target flavoprotein.</text>
</comment>
<keyword evidence="7 10" id="KW-0460">Magnesium</keyword>
<dbReference type="KEGG" id="fho:H9Q81_07025"/>
<gene>
    <name evidence="13" type="ORF">H9Q81_07025</name>
</gene>
<evidence type="ECO:0000256" key="4">
    <source>
        <dbReference type="ARBA" id="ARBA00022679"/>
    </source>
</evidence>
<evidence type="ECO:0000256" key="11">
    <source>
        <dbReference type="PIRSR" id="PIRSR006268-2"/>
    </source>
</evidence>
<dbReference type="PIRSF" id="PIRSF006268">
    <property type="entry name" value="ApbE"/>
    <property type="match status" value="1"/>
</dbReference>
<reference evidence="13 14" key="1">
    <citation type="submission" date="2020-08" db="EMBL/GenBank/DDBJ databases">
        <authorList>
            <person name="Liu C."/>
            <person name="Sun Q."/>
        </authorList>
    </citation>
    <scope>NUCLEOTIDE SEQUENCE [LARGE SCALE GENOMIC DNA]</scope>
    <source>
        <strain evidence="13 14">NSJ-57</strain>
    </source>
</reference>
<dbReference type="GO" id="GO:0046872">
    <property type="term" value="F:metal ion binding"/>
    <property type="evidence" value="ECO:0007669"/>
    <property type="project" value="UniProtKB-UniRule"/>
</dbReference>
<sequence>MIRKILAIILLPIFILACGKENTESKKIQGDKFLFGTHIAITIYDKDEAAAKKAMEAAFNEIERIDHKYNSKVKGSLIEQLNSGAVKKVTLDDEGVYLIQNLKNIYELSNGYYDVTIAPVLEVWNFGEKERSDVPSFTELQEALAKVDFTKVILDGNELYYAQDDIELDTGSFLKGYAVEKAKGVLKDMGIESAFISSISSIETINTKPDGKSWRIGIENPQDPKKLLGIVELDNQGMGVSGDYQTYIEINGKRYHHILDKSTGYPVEGKKMIVVISDNAFLSDMYSTAFFTMHTGEIMEFAEKNNLEVLIVDNNMNITRTEGMKFECAK</sequence>
<dbReference type="SUPFAM" id="SSF143631">
    <property type="entry name" value="ApbE-like"/>
    <property type="match status" value="1"/>
</dbReference>
<accession>A0A7G9GV89</accession>
<dbReference type="AlphaFoldDB" id="A0A7G9GV89"/>
<comment type="similarity">
    <text evidence="10 12">Belongs to the ApbE family.</text>
</comment>
<keyword evidence="12" id="KW-0449">Lipoprotein</keyword>
<dbReference type="InterPro" id="IPR003374">
    <property type="entry name" value="ApbE-like_sf"/>
</dbReference>